<gene>
    <name evidence="1" type="ORF">RFI_15251</name>
</gene>
<sequence>MDIDLQSSPVGFLERYVFSESRTDLLKELVQGSEEYYKYKLLDISARIEAEISQKNEKKKESVVEEMKALHQELCENVKMKNNGELKNLMLRNEMHYLHSANGEANTEELWKEEEEEISKKKGDLNSSKVDGNVFRKEKLEQAMDTFNKTNGAVISTYLSKEGVVEWLCTPDRLKPIIEEIQNKNALDKTKQRKYRQLLGDILDEPFCVYNTYWPDLIELDLSTKDHNNAVVTFGTRTGHRLLTFSQMNDLLLASPQLMDDAAFIMAYFAKSLPMQCMKYYQSGIIFSTPVPESVLEQFHSCVTTFLEKHLTQPHHSTFCAILLMYLLTCQFNRNVTLYKNTYIRIYVHICIHAHICTYLYVY</sequence>
<dbReference type="Proteomes" id="UP000023152">
    <property type="component" value="Unassembled WGS sequence"/>
</dbReference>
<protein>
    <submittedName>
        <fullName evidence="1">Uncharacterized protein</fullName>
    </submittedName>
</protein>
<evidence type="ECO:0000313" key="1">
    <source>
        <dbReference type="EMBL" id="ETO21953.1"/>
    </source>
</evidence>
<keyword evidence="2" id="KW-1185">Reference proteome</keyword>
<dbReference type="EMBL" id="ASPP01011164">
    <property type="protein sequence ID" value="ETO21953.1"/>
    <property type="molecule type" value="Genomic_DNA"/>
</dbReference>
<name>X6N7S7_RETFI</name>
<organism evidence="1 2">
    <name type="scientific">Reticulomyxa filosa</name>
    <dbReference type="NCBI Taxonomy" id="46433"/>
    <lineage>
        <taxon>Eukaryota</taxon>
        <taxon>Sar</taxon>
        <taxon>Rhizaria</taxon>
        <taxon>Retaria</taxon>
        <taxon>Foraminifera</taxon>
        <taxon>Monothalamids</taxon>
        <taxon>Reticulomyxidae</taxon>
        <taxon>Reticulomyxa</taxon>
    </lineage>
</organism>
<proteinExistence type="predicted"/>
<dbReference type="AlphaFoldDB" id="X6N7S7"/>
<reference evidence="1 2" key="1">
    <citation type="journal article" date="2013" name="Curr. Biol.">
        <title>The Genome of the Foraminiferan Reticulomyxa filosa.</title>
        <authorList>
            <person name="Glockner G."/>
            <person name="Hulsmann N."/>
            <person name="Schleicher M."/>
            <person name="Noegel A.A."/>
            <person name="Eichinger L."/>
            <person name="Gallinger C."/>
            <person name="Pawlowski J."/>
            <person name="Sierra R."/>
            <person name="Euteneuer U."/>
            <person name="Pillet L."/>
            <person name="Moustafa A."/>
            <person name="Platzer M."/>
            <person name="Groth M."/>
            <person name="Szafranski K."/>
            <person name="Schliwa M."/>
        </authorList>
    </citation>
    <scope>NUCLEOTIDE SEQUENCE [LARGE SCALE GENOMIC DNA]</scope>
</reference>
<accession>X6N7S7</accession>
<comment type="caution">
    <text evidence="1">The sequence shown here is derived from an EMBL/GenBank/DDBJ whole genome shotgun (WGS) entry which is preliminary data.</text>
</comment>
<evidence type="ECO:0000313" key="2">
    <source>
        <dbReference type="Proteomes" id="UP000023152"/>
    </source>
</evidence>